<accession>A0A420W1C1</accession>
<dbReference type="RefSeq" id="WP_121122294.1">
    <property type="nucleotide sequence ID" value="NZ_RBWS01000005.1"/>
</dbReference>
<gene>
    <name evidence="1" type="ORF">D7322_06065</name>
</gene>
<dbReference type="AlphaFoldDB" id="A0A420W1C1"/>
<name>A0A420W1C1_9SPHI</name>
<proteinExistence type="predicted"/>
<organism evidence="1 2">
    <name type="scientific">Sphingobacterium puteale</name>
    <dbReference type="NCBI Taxonomy" id="2420510"/>
    <lineage>
        <taxon>Bacteria</taxon>
        <taxon>Pseudomonadati</taxon>
        <taxon>Bacteroidota</taxon>
        <taxon>Sphingobacteriia</taxon>
        <taxon>Sphingobacteriales</taxon>
        <taxon>Sphingobacteriaceae</taxon>
        <taxon>Sphingobacterium</taxon>
    </lineage>
</organism>
<evidence type="ECO:0000313" key="2">
    <source>
        <dbReference type="Proteomes" id="UP000282423"/>
    </source>
</evidence>
<evidence type="ECO:0008006" key="3">
    <source>
        <dbReference type="Google" id="ProtNLM"/>
    </source>
</evidence>
<protein>
    <recommendedName>
        <fullName evidence="3">Lipoprotein</fullName>
    </recommendedName>
</protein>
<dbReference type="EMBL" id="RBWS01000005">
    <property type="protein sequence ID" value="RKO72366.1"/>
    <property type="molecule type" value="Genomic_DNA"/>
</dbReference>
<comment type="caution">
    <text evidence="1">The sequence shown here is derived from an EMBL/GenBank/DDBJ whole genome shotgun (WGS) entry which is preliminary data.</text>
</comment>
<keyword evidence="2" id="KW-1185">Reference proteome</keyword>
<sequence length="143" mass="16061">MTKTIYLFALSIFLFLGCKKSDDKVNPEDSGLKMEIKGISGWGDGVNISIDQNKTEIKYPKDGLSGSKKDKVYKTSEATLKQLSSYINTYKLMDVKINECARCADGLDYVITIKSEGRENTVTIAAYRTDGRYTDLLDFINKM</sequence>
<dbReference type="Proteomes" id="UP000282423">
    <property type="component" value="Unassembled WGS sequence"/>
</dbReference>
<evidence type="ECO:0000313" key="1">
    <source>
        <dbReference type="EMBL" id="RKO72366.1"/>
    </source>
</evidence>
<dbReference type="OrthoDB" id="707259at2"/>
<dbReference type="PROSITE" id="PS51257">
    <property type="entry name" value="PROKAR_LIPOPROTEIN"/>
    <property type="match status" value="1"/>
</dbReference>
<reference evidence="1 2" key="1">
    <citation type="submission" date="2018-10" db="EMBL/GenBank/DDBJ databases">
        <title>Sphingobacterium sp. M05W1-28.</title>
        <authorList>
            <person name="Cai H."/>
        </authorList>
    </citation>
    <scope>NUCLEOTIDE SEQUENCE [LARGE SCALE GENOMIC DNA]</scope>
    <source>
        <strain evidence="1 2">M05W1-28</strain>
    </source>
</reference>